<keyword evidence="2" id="KW-0238">DNA-binding</keyword>
<evidence type="ECO:0000256" key="3">
    <source>
        <dbReference type="ARBA" id="ARBA00023163"/>
    </source>
</evidence>
<dbReference type="Pfam" id="PF12833">
    <property type="entry name" value="HTH_18"/>
    <property type="match status" value="1"/>
</dbReference>
<dbReference type="AlphaFoldDB" id="A0A645FWH6"/>
<dbReference type="PROSITE" id="PS00041">
    <property type="entry name" value="HTH_ARAC_FAMILY_1"/>
    <property type="match status" value="1"/>
</dbReference>
<dbReference type="PANTHER" id="PTHR43280:SF34">
    <property type="entry name" value="ARAC-FAMILY TRANSCRIPTIONAL REGULATOR"/>
    <property type="match status" value="1"/>
</dbReference>
<dbReference type="GO" id="GO:0043565">
    <property type="term" value="F:sequence-specific DNA binding"/>
    <property type="evidence" value="ECO:0007669"/>
    <property type="project" value="InterPro"/>
</dbReference>
<dbReference type="InterPro" id="IPR018060">
    <property type="entry name" value="HTH_AraC"/>
</dbReference>
<protein>
    <submittedName>
        <fullName evidence="5">Putative response regulatory protein</fullName>
    </submittedName>
</protein>
<name>A0A645FWH6_9ZZZZ</name>
<keyword evidence="3" id="KW-0804">Transcription</keyword>
<keyword evidence="1" id="KW-0805">Transcription regulation</keyword>
<evidence type="ECO:0000256" key="2">
    <source>
        <dbReference type="ARBA" id="ARBA00023125"/>
    </source>
</evidence>
<accession>A0A645FWH6</accession>
<dbReference type="GO" id="GO:0003700">
    <property type="term" value="F:DNA-binding transcription factor activity"/>
    <property type="evidence" value="ECO:0007669"/>
    <property type="project" value="InterPro"/>
</dbReference>
<dbReference type="InterPro" id="IPR009057">
    <property type="entry name" value="Homeodomain-like_sf"/>
</dbReference>
<sequence>MLKPVDHNELIEAIYRAIQQIDMKRSYQAQMSKKDSVIQNKVIDNEQLQVTNKSVVVARMIEYIKENYMNKIVMFDLVEELECSATLLNNKFKNETGTTFNDFLNRYRILKAVELIKEKKYPLYKIAEDTGFKNYKYFNIVFNKYIGCSAKDFEQASL</sequence>
<dbReference type="EMBL" id="VSSQ01066328">
    <property type="protein sequence ID" value="MPN18901.1"/>
    <property type="molecule type" value="Genomic_DNA"/>
</dbReference>
<organism evidence="5">
    <name type="scientific">bioreactor metagenome</name>
    <dbReference type="NCBI Taxonomy" id="1076179"/>
    <lineage>
        <taxon>unclassified sequences</taxon>
        <taxon>metagenomes</taxon>
        <taxon>ecological metagenomes</taxon>
    </lineage>
</organism>
<dbReference type="InterPro" id="IPR018062">
    <property type="entry name" value="HTH_AraC-typ_CS"/>
</dbReference>
<dbReference type="SUPFAM" id="SSF46689">
    <property type="entry name" value="Homeodomain-like"/>
    <property type="match status" value="1"/>
</dbReference>
<dbReference type="SMART" id="SM00342">
    <property type="entry name" value="HTH_ARAC"/>
    <property type="match status" value="1"/>
</dbReference>
<gene>
    <name evidence="5" type="ORF">SDC9_166266</name>
</gene>
<evidence type="ECO:0000259" key="4">
    <source>
        <dbReference type="PROSITE" id="PS01124"/>
    </source>
</evidence>
<dbReference type="Gene3D" id="1.10.10.60">
    <property type="entry name" value="Homeodomain-like"/>
    <property type="match status" value="2"/>
</dbReference>
<dbReference type="PANTHER" id="PTHR43280">
    <property type="entry name" value="ARAC-FAMILY TRANSCRIPTIONAL REGULATOR"/>
    <property type="match status" value="1"/>
</dbReference>
<evidence type="ECO:0000256" key="1">
    <source>
        <dbReference type="ARBA" id="ARBA00023015"/>
    </source>
</evidence>
<reference evidence="5" key="1">
    <citation type="submission" date="2019-08" db="EMBL/GenBank/DDBJ databases">
        <authorList>
            <person name="Kucharzyk K."/>
            <person name="Murdoch R.W."/>
            <person name="Higgins S."/>
            <person name="Loffler F."/>
        </authorList>
    </citation>
    <scope>NUCLEOTIDE SEQUENCE</scope>
</reference>
<proteinExistence type="predicted"/>
<comment type="caution">
    <text evidence="5">The sequence shown here is derived from an EMBL/GenBank/DDBJ whole genome shotgun (WGS) entry which is preliminary data.</text>
</comment>
<dbReference type="PROSITE" id="PS01124">
    <property type="entry name" value="HTH_ARAC_FAMILY_2"/>
    <property type="match status" value="1"/>
</dbReference>
<feature type="domain" description="HTH araC/xylS-type" evidence="4">
    <location>
        <begin position="58"/>
        <end position="156"/>
    </location>
</feature>
<evidence type="ECO:0000313" key="5">
    <source>
        <dbReference type="EMBL" id="MPN18901.1"/>
    </source>
</evidence>